<dbReference type="Pfam" id="PF04149">
    <property type="entry name" value="DUF397"/>
    <property type="match status" value="1"/>
</dbReference>
<proteinExistence type="predicted"/>
<comment type="caution">
    <text evidence="2">The sequence shown here is derived from an EMBL/GenBank/DDBJ whole genome shotgun (WGS) entry which is preliminary data.</text>
</comment>
<dbReference type="Proteomes" id="UP001499863">
    <property type="component" value="Unassembled WGS sequence"/>
</dbReference>
<name>A0ABN1XRN5_9ACTN</name>
<accession>A0ABN1XRN5</accession>
<dbReference type="InterPro" id="IPR007278">
    <property type="entry name" value="DUF397"/>
</dbReference>
<protein>
    <recommendedName>
        <fullName evidence="1">DUF397 domain-containing protein</fullName>
    </recommendedName>
</protein>
<sequence>MPQNAWQKSSFSSSTDECVEVRATNGAIELRESETGHIVAHTDPLNFASLLQAIKAGELDQYAL</sequence>
<organism evidence="2 3">
    <name type="scientific">Kitasatospora putterlickiae</name>
    <dbReference type="NCBI Taxonomy" id="221725"/>
    <lineage>
        <taxon>Bacteria</taxon>
        <taxon>Bacillati</taxon>
        <taxon>Actinomycetota</taxon>
        <taxon>Actinomycetes</taxon>
        <taxon>Kitasatosporales</taxon>
        <taxon>Streptomycetaceae</taxon>
        <taxon>Kitasatospora</taxon>
    </lineage>
</organism>
<keyword evidence="3" id="KW-1185">Reference proteome</keyword>
<evidence type="ECO:0000313" key="3">
    <source>
        <dbReference type="Proteomes" id="UP001499863"/>
    </source>
</evidence>
<reference evidence="2 3" key="1">
    <citation type="journal article" date="2019" name="Int. J. Syst. Evol. Microbiol.">
        <title>The Global Catalogue of Microorganisms (GCM) 10K type strain sequencing project: providing services to taxonomists for standard genome sequencing and annotation.</title>
        <authorList>
            <consortium name="The Broad Institute Genomics Platform"/>
            <consortium name="The Broad Institute Genome Sequencing Center for Infectious Disease"/>
            <person name="Wu L."/>
            <person name="Ma J."/>
        </authorList>
    </citation>
    <scope>NUCLEOTIDE SEQUENCE [LARGE SCALE GENOMIC DNA]</scope>
    <source>
        <strain evidence="2 3">JCM 12393</strain>
    </source>
</reference>
<evidence type="ECO:0000259" key="1">
    <source>
        <dbReference type="Pfam" id="PF04149"/>
    </source>
</evidence>
<dbReference type="EMBL" id="BAAAKJ010000063">
    <property type="protein sequence ID" value="GAA1387767.1"/>
    <property type="molecule type" value="Genomic_DNA"/>
</dbReference>
<gene>
    <name evidence="2" type="ORF">GCM10009639_13250</name>
</gene>
<dbReference type="RefSeq" id="WP_344329474.1">
    <property type="nucleotide sequence ID" value="NZ_BAAAKJ010000063.1"/>
</dbReference>
<evidence type="ECO:0000313" key="2">
    <source>
        <dbReference type="EMBL" id="GAA1387767.1"/>
    </source>
</evidence>
<feature type="domain" description="DUF397" evidence="1">
    <location>
        <begin position="5"/>
        <end position="55"/>
    </location>
</feature>